<evidence type="ECO:0000256" key="3">
    <source>
        <dbReference type="SAM" id="Phobius"/>
    </source>
</evidence>
<keyword evidence="2" id="KW-0175">Coiled coil</keyword>
<feature type="transmembrane region" description="Helical" evidence="3">
    <location>
        <begin position="370"/>
        <end position="389"/>
    </location>
</feature>
<dbReference type="PANTHER" id="PTHR32347">
    <property type="entry name" value="EFFLUX SYSTEM COMPONENT YKNX-RELATED"/>
    <property type="match status" value="1"/>
</dbReference>
<feature type="transmembrane region" description="Helical" evidence="3">
    <location>
        <begin position="248"/>
        <end position="268"/>
    </location>
</feature>
<gene>
    <name evidence="4" type="ORF">Q4535_14795</name>
</gene>
<dbReference type="EMBL" id="JAUORK010000024">
    <property type="protein sequence ID" value="MDO6673379.1"/>
    <property type="molecule type" value="Genomic_DNA"/>
</dbReference>
<evidence type="ECO:0000313" key="5">
    <source>
        <dbReference type="Proteomes" id="UP001170481"/>
    </source>
</evidence>
<evidence type="ECO:0000256" key="1">
    <source>
        <dbReference type="ARBA" id="ARBA00004196"/>
    </source>
</evidence>
<feature type="transmembrane region" description="Helical" evidence="3">
    <location>
        <begin position="171"/>
        <end position="198"/>
    </location>
</feature>
<dbReference type="InterPro" id="IPR050465">
    <property type="entry name" value="UPF0194_transport"/>
</dbReference>
<keyword evidence="3" id="KW-0472">Membrane</keyword>
<sequence length="700" mass="79142">MISQTPPLAVLREDLKLHPVEQDRDGKRRWLLHDPVAQRFYRLGEAAIELLPFIRGGQEAAAAKQASASLGREVPGEQLRALSEFLRQHDLVRGDPGQQERYQRRLESRPTGLKWLMHHYLFVRIPLANPDRWLSRHVNKVRWLGSRGFFWSLAVMFLVGLWLTVRQLDTFIASFAALGAVGGWLTLGLALVFVKILHELGHAFVAKAKGARVPTIGVAFIVGWPVLYTDTSDAWRLTDARDRVGVDIAGVAVELSIAVLALLCWHLLPEGLPRTLCFWLATTTWIMSALVNFNPLMRFDGYYLLSDAWRQPNLEPRSQALARWQLREWLFAFKEAPPERPQRALVLFAVGVWVYRLLLFLGIALAVYHFFFKLLGIVLFAVEIWYFIMRPIVNEIRRWFSEGRKPRANLALLRTGMIIVALGALLVWPWQSELRLPGWLEQPSARLEAPFGGRLSLDVAQGDEVSAGQALATISAPEVAQRLASAERRVEQLDWRRSASGLDRRLLQDSPVVQADLDVQRQRVSALQAEQATGQLEAAFAGKVHSLNPALREGGWVGEGEWVMTLRNPRQVTLTAWVEEEEVLRVDEGATAWFYPLAPVGKPLEMRVVSIEPQAVAVLEQPEMAAPYGGELKVREGEEGQLELMRSLYRVTLESVDFSQALALSMPGRRGMVNVETEPRSLLSRTWREVVGVWRRESGF</sequence>
<evidence type="ECO:0000313" key="4">
    <source>
        <dbReference type="EMBL" id="MDO6673379.1"/>
    </source>
</evidence>
<comment type="caution">
    <text evidence="4">The sequence shown here is derived from an EMBL/GenBank/DDBJ whole genome shotgun (WGS) entry which is preliminary data.</text>
</comment>
<dbReference type="PANTHER" id="PTHR32347:SF23">
    <property type="entry name" value="BLL5650 PROTEIN"/>
    <property type="match status" value="1"/>
</dbReference>
<evidence type="ECO:0000256" key="2">
    <source>
        <dbReference type="ARBA" id="ARBA00023054"/>
    </source>
</evidence>
<organism evidence="4 5">
    <name type="scientific">Cobetia amphilecti</name>
    <dbReference type="NCBI Taxonomy" id="1055104"/>
    <lineage>
        <taxon>Bacteria</taxon>
        <taxon>Pseudomonadati</taxon>
        <taxon>Pseudomonadota</taxon>
        <taxon>Gammaproteobacteria</taxon>
        <taxon>Oceanospirillales</taxon>
        <taxon>Halomonadaceae</taxon>
        <taxon>Cobetia</taxon>
    </lineage>
</organism>
<dbReference type="Proteomes" id="UP001170481">
    <property type="component" value="Unassembled WGS sequence"/>
</dbReference>
<comment type="subcellular location">
    <subcellularLocation>
        <location evidence="1">Cell envelope</location>
    </subcellularLocation>
</comment>
<dbReference type="GO" id="GO:0030313">
    <property type="term" value="C:cell envelope"/>
    <property type="evidence" value="ECO:0007669"/>
    <property type="project" value="UniProtKB-SubCell"/>
</dbReference>
<feature type="transmembrane region" description="Helical" evidence="3">
    <location>
        <begin position="148"/>
        <end position="165"/>
    </location>
</feature>
<dbReference type="RefSeq" id="WP_303595057.1">
    <property type="nucleotide sequence ID" value="NZ_JAUORK010000024.1"/>
</dbReference>
<keyword evidence="3" id="KW-1133">Transmembrane helix</keyword>
<feature type="transmembrane region" description="Helical" evidence="3">
    <location>
        <begin position="210"/>
        <end position="228"/>
    </location>
</feature>
<dbReference type="AlphaFoldDB" id="A0AAP4U0X8"/>
<reference evidence="4" key="1">
    <citation type="submission" date="2023-07" db="EMBL/GenBank/DDBJ databases">
        <title>Genome content predicts the carbon catabolic preferences of heterotrophic bacteria.</title>
        <authorList>
            <person name="Gralka M."/>
        </authorList>
    </citation>
    <scope>NUCLEOTIDE SEQUENCE</scope>
    <source>
        <strain evidence="4">C2R13</strain>
    </source>
</reference>
<feature type="transmembrane region" description="Helical" evidence="3">
    <location>
        <begin position="344"/>
        <end position="364"/>
    </location>
</feature>
<feature type="transmembrane region" description="Helical" evidence="3">
    <location>
        <begin position="410"/>
        <end position="430"/>
    </location>
</feature>
<keyword evidence="3" id="KW-0812">Transmembrane</keyword>
<protein>
    <submittedName>
        <fullName evidence="4">HlyD family efflux transporter periplasmic adaptor subunit</fullName>
    </submittedName>
</protein>
<proteinExistence type="predicted"/>
<name>A0AAP4U0X8_9GAMM</name>
<accession>A0AAP4U0X8</accession>